<sequence>MTVLGNRFAKLIVARRKRFKSKGKYNLQERMINKIRLRERPREDRSQPSNIPNDLTMEILSRLPVNSIVRFGCVSKRWSSLTRLPNFNNLFMSSRKPRLLLVTFSTGLKQYGILFPQHQNPDGSYPPFYSFQIKNINHPTYARSESVQGLILLPGFQIWNPTVRQFSSLPPPNEHNPNQNCKCYLGYDPLEGKHKVLCIVHSEEVWVLTLGAQESWRIPTKGIPKHYPEAYGPCINGVLYYKAHLFDYDWQEIIMSFDVKSESFSPIKYPKALSRLEFDMLPYEGRVALVNYKNNLSKVDLYILKDADGQEWTHQSFNNMICESTLRSPVVFKGITDDGVKGEIRRCCGIATRNIYIMDVFPNHIQSVVMRVFRKKVSLRWINKRRRERSSRHDKSQTKHIPLDLTMEILSRLPVKSIVRFGCVSKLWSTLTRHQSFINLFASRSSSGQPRLLVTFSTCYKKYGYDPLEGKHKVLCIVDKEYSEELQVLTLGAQESWRVITKGIPMHFPTGGLGRCFNGILYYEARLLGDGKNIIMSFDVKSESFSPIKYPEGPSHLMLDIIQGRLAMVAFCSFSNIVDLYILKDEDGHEWTHQRFLNIFGKSKLWLEPVYFKGITDDGELVFAPNTFPEPYYIIYFDPKKNSTREALFQGVKDLTLGDQESWRVITKDILGHCQTEAMGNASGEFCIARVLCDDHYVDMRFLHIPCKRGWGTGAGSIFRSRVLERLLPFYSHHLRSPMLFSGTDSYGKI</sequence>
<evidence type="ECO:0000313" key="3">
    <source>
        <dbReference type="Proteomes" id="UP000824890"/>
    </source>
</evidence>
<proteinExistence type="predicted"/>
<dbReference type="Pfam" id="PF08268">
    <property type="entry name" value="FBA_3"/>
    <property type="match status" value="2"/>
</dbReference>
<comment type="caution">
    <text evidence="2">The sequence shown here is derived from an EMBL/GenBank/DDBJ whole genome shotgun (WGS) entry which is preliminary data.</text>
</comment>
<protein>
    <recommendedName>
        <fullName evidence="1">F-box domain-containing protein</fullName>
    </recommendedName>
</protein>
<dbReference type="SMART" id="SM00256">
    <property type="entry name" value="FBOX"/>
    <property type="match status" value="2"/>
</dbReference>
<dbReference type="EMBL" id="JAGKQM010000009">
    <property type="protein sequence ID" value="KAH0911329.1"/>
    <property type="molecule type" value="Genomic_DNA"/>
</dbReference>
<dbReference type="InterPro" id="IPR017451">
    <property type="entry name" value="F-box-assoc_interact_dom"/>
</dbReference>
<dbReference type="PROSITE" id="PS50181">
    <property type="entry name" value="FBOX"/>
    <property type="match status" value="1"/>
</dbReference>
<accession>A0ABQ8C2M7</accession>
<dbReference type="Gene3D" id="1.20.1280.50">
    <property type="match status" value="2"/>
</dbReference>
<keyword evidence="3" id="KW-1185">Reference proteome</keyword>
<name>A0ABQ8C2M7_BRANA</name>
<dbReference type="InterPro" id="IPR001810">
    <property type="entry name" value="F-box_dom"/>
</dbReference>
<dbReference type="PANTHER" id="PTHR31111:SF97">
    <property type="entry name" value="F-BOX DOMAIN-CONTAINING PROTEIN"/>
    <property type="match status" value="1"/>
</dbReference>
<dbReference type="PANTHER" id="PTHR31111">
    <property type="entry name" value="BNAA05G37150D PROTEIN-RELATED"/>
    <property type="match status" value="1"/>
</dbReference>
<dbReference type="SUPFAM" id="SSF81383">
    <property type="entry name" value="F-box domain"/>
    <property type="match status" value="2"/>
</dbReference>
<evidence type="ECO:0000259" key="1">
    <source>
        <dbReference type="PROSITE" id="PS50181"/>
    </source>
</evidence>
<dbReference type="CDD" id="cd22157">
    <property type="entry name" value="F-box_AtFBW1-like"/>
    <property type="match status" value="2"/>
</dbReference>
<reference evidence="2 3" key="1">
    <citation type="submission" date="2021-05" db="EMBL/GenBank/DDBJ databases">
        <title>Genome Assembly of Synthetic Allotetraploid Brassica napus Reveals Homoeologous Exchanges between Subgenomes.</title>
        <authorList>
            <person name="Davis J.T."/>
        </authorList>
    </citation>
    <scope>NUCLEOTIDE SEQUENCE [LARGE SCALE GENOMIC DNA]</scope>
    <source>
        <strain evidence="3">cv. Da-Ae</strain>
        <tissue evidence="2">Seedling</tissue>
    </source>
</reference>
<dbReference type="Pfam" id="PF00646">
    <property type="entry name" value="F-box"/>
    <property type="match status" value="2"/>
</dbReference>
<dbReference type="InterPro" id="IPR013187">
    <property type="entry name" value="F-box-assoc_dom_typ3"/>
</dbReference>
<dbReference type="InterPro" id="IPR036047">
    <property type="entry name" value="F-box-like_dom_sf"/>
</dbReference>
<organism evidence="2 3">
    <name type="scientific">Brassica napus</name>
    <name type="common">Rape</name>
    <dbReference type="NCBI Taxonomy" id="3708"/>
    <lineage>
        <taxon>Eukaryota</taxon>
        <taxon>Viridiplantae</taxon>
        <taxon>Streptophyta</taxon>
        <taxon>Embryophyta</taxon>
        <taxon>Tracheophyta</taxon>
        <taxon>Spermatophyta</taxon>
        <taxon>Magnoliopsida</taxon>
        <taxon>eudicotyledons</taxon>
        <taxon>Gunneridae</taxon>
        <taxon>Pentapetalae</taxon>
        <taxon>rosids</taxon>
        <taxon>malvids</taxon>
        <taxon>Brassicales</taxon>
        <taxon>Brassicaceae</taxon>
        <taxon>Brassiceae</taxon>
        <taxon>Brassica</taxon>
    </lineage>
</organism>
<feature type="domain" description="F-box" evidence="1">
    <location>
        <begin position="45"/>
        <end position="94"/>
    </location>
</feature>
<dbReference type="NCBIfam" id="TIGR01640">
    <property type="entry name" value="F_box_assoc_1"/>
    <property type="match status" value="2"/>
</dbReference>
<gene>
    <name evidence="2" type="ORF">HID58_034650</name>
</gene>
<evidence type="ECO:0000313" key="2">
    <source>
        <dbReference type="EMBL" id="KAH0911329.1"/>
    </source>
</evidence>
<dbReference type="Proteomes" id="UP000824890">
    <property type="component" value="Unassembled WGS sequence"/>
</dbReference>